<dbReference type="Pfam" id="PF06042">
    <property type="entry name" value="NTP_transf_6"/>
    <property type="match status" value="1"/>
</dbReference>
<dbReference type="PANTHER" id="PTHR39166:SF1">
    <property type="entry name" value="BLL1166 PROTEIN"/>
    <property type="match status" value="1"/>
</dbReference>
<reference evidence="1 2" key="1">
    <citation type="submission" date="2018-09" db="EMBL/GenBank/DDBJ databases">
        <title>Phylogeny of the Shewanellaceae, and recommendation for two new genera, Pseudoshewanella and Parashewanella.</title>
        <authorList>
            <person name="Wang G."/>
        </authorList>
    </citation>
    <scope>NUCLEOTIDE SEQUENCE [LARGE SCALE GENOMIC DNA]</scope>
    <source>
        <strain evidence="1 2">C51</strain>
    </source>
</reference>
<dbReference type="AlphaFoldDB" id="A0A3L8PYS0"/>
<dbReference type="InterPro" id="IPR009267">
    <property type="entry name" value="NTP_transf_6"/>
</dbReference>
<dbReference type="PANTHER" id="PTHR39166">
    <property type="entry name" value="BLL1166 PROTEIN"/>
    <property type="match status" value="1"/>
</dbReference>
<dbReference type="EMBL" id="QZEI01000028">
    <property type="protein sequence ID" value="RLV59723.1"/>
    <property type="molecule type" value="Genomic_DNA"/>
</dbReference>
<dbReference type="OrthoDB" id="9805247at2"/>
<sequence>MTFFHFVKNKTWLQLLQQLLKERRALNCKHQRQITEWLYQDPSRVRALEVAEQVMQAQGIKDYLLAAGFVRNLVWDKLHSKELITSLSDIDVIYYEANELSEDKDKSLEAMLNEQLRLPWSVKNQARMHIRNGDNPYVSIIDAMSYWPEKETAIGVRLENNEIVVQSAFDLQSLFSLEVTYNPKRSLSAFNQRVKSKHWLLTYPKLTVICSH</sequence>
<evidence type="ECO:0000313" key="1">
    <source>
        <dbReference type="EMBL" id="RLV59723.1"/>
    </source>
</evidence>
<gene>
    <name evidence="1" type="ORF">D5018_10705</name>
</gene>
<comment type="caution">
    <text evidence="1">The sequence shown here is derived from an EMBL/GenBank/DDBJ whole genome shotgun (WGS) entry which is preliminary data.</text>
</comment>
<protein>
    <submittedName>
        <fullName evidence="1">Nucleotidyltransferase family protein</fullName>
    </submittedName>
</protein>
<keyword evidence="2" id="KW-1185">Reference proteome</keyword>
<proteinExistence type="predicted"/>
<accession>A0A3L8PYS0</accession>
<dbReference type="GO" id="GO:0016740">
    <property type="term" value="F:transferase activity"/>
    <property type="evidence" value="ECO:0007669"/>
    <property type="project" value="UniProtKB-KW"/>
</dbReference>
<organism evidence="1 2">
    <name type="scientific">Parashewanella curva</name>
    <dbReference type="NCBI Taxonomy" id="2338552"/>
    <lineage>
        <taxon>Bacteria</taxon>
        <taxon>Pseudomonadati</taxon>
        <taxon>Pseudomonadota</taxon>
        <taxon>Gammaproteobacteria</taxon>
        <taxon>Alteromonadales</taxon>
        <taxon>Shewanellaceae</taxon>
        <taxon>Parashewanella</taxon>
    </lineage>
</organism>
<dbReference type="Proteomes" id="UP000281474">
    <property type="component" value="Unassembled WGS sequence"/>
</dbReference>
<keyword evidence="1" id="KW-0808">Transferase</keyword>
<evidence type="ECO:0000313" key="2">
    <source>
        <dbReference type="Proteomes" id="UP000281474"/>
    </source>
</evidence>
<name>A0A3L8PYS0_9GAMM</name>